<dbReference type="SUPFAM" id="SSF55804">
    <property type="entry name" value="Phoshotransferase/anion transport protein"/>
    <property type="match status" value="1"/>
</dbReference>
<dbReference type="AlphaFoldDB" id="A0A7G9GZ69"/>
<dbReference type="EMBL" id="CP060637">
    <property type="protein sequence ID" value="QNM16101.1"/>
    <property type="molecule type" value="Genomic_DNA"/>
</dbReference>
<dbReference type="PROSITE" id="PS00372">
    <property type="entry name" value="PTS_EIIA_TYPE_2_HIS"/>
    <property type="match status" value="1"/>
</dbReference>
<protein>
    <submittedName>
        <fullName evidence="2">PTS sugar transporter subunit IIA</fullName>
    </submittedName>
</protein>
<dbReference type="Gene3D" id="3.40.930.10">
    <property type="entry name" value="Mannitol-specific EII, Chain A"/>
    <property type="match status" value="1"/>
</dbReference>
<dbReference type="Pfam" id="PF00359">
    <property type="entry name" value="PTS_EIIA_2"/>
    <property type="match status" value="1"/>
</dbReference>
<dbReference type="CDD" id="cd00211">
    <property type="entry name" value="PTS_IIA_fru"/>
    <property type="match status" value="1"/>
</dbReference>
<accession>A0A7G9GZ69</accession>
<sequence>MINMVKITDYMSEDLISLDLKSETKAEVLIELSKLMEKSPNIEEGDNIVYRALVDREKIGSTGIGKGVAIPHAKTEGAKGLTIAFGISKKKIDFNSLDNENVSIFFVFASPNKDSQVYLKVLARISRLIREESFREGLLKCKTAKEVIEYIEKKESE</sequence>
<dbReference type="InterPro" id="IPR051541">
    <property type="entry name" value="PTS_SugarTrans_NitroReg"/>
</dbReference>
<evidence type="ECO:0000313" key="3">
    <source>
        <dbReference type="Proteomes" id="UP000515913"/>
    </source>
</evidence>
<keyword evidence="2" id="KW-0762">Sugar transport</keyword>
<dbReference type="KEGG" id="fho:H9Q81_04590"/>
<organism evidence="2 3">
    <name type="scientific">Fusobacterium hominis</name>
    <dbReference type="NCBI Taxonomy" id="2764326"/>
    <lineage>
        <taxon>Bacteria</taxon>
        <taxon>Fusobacteriati</taxon>
        <taxon>Fusobacteriota</taxon>
        <taxon>Fusobacteriia</taxon>
        <taxon>Fusobacteriales</taxon>
        <taxon>Fusobacteriaceae</taxon>
        <taxon>Fusobacterium</taxon>
    </lineage>
</organism>
<evidence type="ECO:0000313" key="2">
    <source>
        <dbReference type="EMBL" id="QNM16101.1"/>
    </source>
</evidence>
<dbReference type="InterPro" id="IPR002178">
    <property type="entry name" value="PTS_EIIA_type-2_dom"/>
</dbReference>
<evidence type="ECO:0000259" key="1">
    <source>
        <dbReference type="PROSITE" id="PS51094"/>
    </source>
</evidence>
<proteinExistence type="predicted"/>
<gene>
    <name evidence="2" type="ORF">H9Q81_04590</name>
</gene>
<dbReference type="PANTHER" id="PTHR47738">
    <property type="entry name" value="PTS SYSTEM FRUCTOSE-LIKE EIIA COMPONENT-RELATED"/>
    <property type="match status" value="1"/>
</dbReference>
<dbReference type="PROSITE" id="PS51094">
    <property type="entry name" value="PTS_EIIA_TYPE_2"/>
    <property type="match status" value="1"/>
</dbReference>
<feature type="domain" description="PTS EIIA type-2" evidence="1">
    <location>
        <begin position="9"/>
        <end position="154"/>
    </location>
</feature>
<dbReference type="RefSeq" id="WP_101473841.1">
    <property type="nucleotide sequence ID" value="NZ_CP060637.1"/>
</dbReference>
<dbReference type="PANTHER" id="PTHR47738:SF2">
    <property type="entry name" value="PTS SYSTEM FRUCTOSE-LIKE EIIA COMPONENT"/>
    <property type="match status" value="1"/>
</dbReference>
<name>A0A7G9GZ69_9FUSO</name>
<keyword evidence="2" id="KW-0813">Transport</keyword>
<keyword evidence="3" id="KW-1185">Reference proteome</keyword>
<dbReference type="InterPro" id="IPR016152">
    <property type="entry name" value="PTrfase/Anion_transptr"/>
</dbReference>
<dbReference type="Proteomes" id="UP000515913">
    <property type="component" value="Chromosome"/>
</dbReference>
<reference evidence="2 3" key="1">
    <citation type="submission" date="2020-08" db="EMBL/GenBank/DDBJ databases">
        <authorList>
            <person name="Liu C."/>
            <person name="Sun Q."/>
        </authorList>
    </citation>
    <scope>NUCLEOTIDE SEQUENCE [LARGE SCALE GENOMIC DNA]</scope>
    <source>
        <strain evidence="2 3">NSJ-57</strain>
    </source>
</reference>